<feature type="transmembrane region" description="Helical" evidence="7">
    <location>
        <begin position="7"/>
        <end position="26"/>
    </location>
</feature>
<protein>
    <recommendedName>
        <fullName evidence="8">EXPERA domain-containing protein</fullName>
    </recommendedName>
</protein>
<gene>
    <name evidence="9" type="ORF">LIER_06035</name>
</gene>
<dbReference type="PIRSF" id="PIRSF031032">
    <property type="entry name" value="TMP_97_prd"/>
    <property type="match status" value="1"/>
</dbReference>
<proteinExistence type="inferred from homology"/>
<feature type="domain" description="EXPERA" evidence="8">
    <location>
        <begin position="8"/>
        <end position="140"/>
    </location>
</feature>
<comment type="caution">
    <text evidence="9">The sequence shown here is derived from an EMBL/GenBank/DDBJ whole genome shotgun (WGS) entry which is preliminary data.</text>
</comment>
<dbReference type="Pfam" id="PF05241">
    <property type="entry name" value="EBP"/>
    <property type="match status" value="1"/>
</dbReference>
<comment type="subcellular location">
    <subcellularLocation>
        <location evidence="1">Endoplasmic reticulum membrane</location>
        <topology evidence="1">Multi-pass membrane protein</topology>
    </subcellularLocation>
</comment>
<evidence type="ECO:0000256" key="7">
    <source>
        <dbReference type="PIRNR" id="PIRNR031032"/>
    </source>
</evidence>
<dbReference type="AlphaFoldDB" id="A0AAV3P324"/>
<comment type="similarity">
    <text evidence="2">Belongs to the TMEM97/sigma-2 receptor family.</text>
</comment>
<dbReference type="InterPro" id="IPR051987">
    <property type="entry name" value="Sigma-2_receptor-like"/>
</dbReference>
<evidence type="ECO:0000256" key="2">
    <source>
        <dbReference type="ARBA" id="ARBA00009096"/>
    </source>
</evidence>
<evidence type="ECO:0000256" key="5">
    <source>
        <dbReference type="ARBA" id="ARBA00022989"/>
    </source>
</evidence>
<organism evidence="9 10">
    <name type="scientific">Lithospermum erythrorhizon</name>
    <name type="common">Purple gromwell</name>
    <name type="synonym">Lithospermum officinale var. erythrorhizon</name>
    <dbReference type="NCBI Taxonomy" id="34254"/>
    <lineage>
        <taxon>Eukaryota</taxon>
        <taxon>Viridiplantae</taxon>
        <taxon>Streptophyta</taxon>
        <taxon>Embryophyta</taxon>
        <taxon>Tracheophyta</taxon>
        <taxon>Spermatophyta</taxon>
        <taxon>Magnoliopsida</taxon>
        <taxon>eudicotyledons</taxon>
        <taxon>Gunneridae</taxon>
        <taxon>Pentapetalae</taxon>
        <taxon>asterids</taxon>
        <taxon>lamiids</taxon>
        <taxon>Boraginales</taxon>
        <taxon>Boraginaceae</taxon>
        <taxon>Boraginoideae</taxon>
        <taxon>Lithospermeae</taxon>
        <taxon>Lithospermum</taxon>
    </lineage>
</organism>
<dbReference type="PANTHER" id="PTHR31204">
    <property type="entry name" value="SIGMA INTRACELLULAR RECEPTOR 2"/>
    <property type="match status" value="1"/>
</dbReference>
<evidence type="ECO:0000256" key="4">
    <source>
        <dbReference type="ARBA" id="ARBA00022824"/>
    </source>
</evidence>
<keyword evidence="5 7" id="KW-1133">Transmembrane helix</keyword>
<evidence type="ECO:0000256" key="6">
    <source>
        <dbReference type="ARBA" id="ARBA00023136"/>
    </source>
</evidence>
<feature type="transmembrane region" description="Helical" evidence="7">
    <location>
        <begin position="98"/>
        <end position="116"/>
    </location>
</feature>
<dbReference type="InterPro" id="IPR033118">
    <property type="entry name" value="EXPERA"/>
</dbReference>
<dbReference type="Proteomes" id="UP001454036">
    <property type="component" value="Unassembled WGS sequence"/>
</dbReference>
<evidence type="ECO:0000313" key="9">
    <source>
        <dbReference type="EMBL" id="GAA0145975.1"/>
    </source>
</evidence>
<feature type="transmembrane region" description="Helical" evidence="7">
    <location>
        <begin position="63"/>
        <end position="86"/>
    </location>
</feature>
<keyword evidence="6 7" id="KW-0472">Membrane</keyword>
<accession>A0AAV3P324</accession>
<keyword evidence="10" id="KW-1185">Reference proteome</keyword>
<keyword evidence="3 7" id="KW-0812">Transmembrane</keyword>
<evidence type="ECO:0000259" key="8">
    <source>
        <dbReference type="PROSITE" id="PS51751"/>
    </source>
</evidence>
<evidence type="ECO:0000256" key="3">
    <source>
        <dbReference type="ARBA" id="ARBA00022692"/>
    </source>
</evidence>
<dbReference type="GO" id="GO:0005789">
    <property type="term" value="C:endoplasmic reticulum membrane"/>
    <property type="evidence" value="ECO:0007669"/>
    <property type="project" value="UniProtKB-SubCell"/>
</dbReference>
<reference evidence="9 10" key="1">
    <citation type="submission" date="2024-01" db="EMBL/GenBank/DDBJ databases">
        <title>The complete chloroplast genome sequence of Lithospermum erythrorhizon: insights into the phylogenetic relationship among Boraginaceae species and the maternal lineages of purple gromwells.</title>
        <authorList>
            <person name="Okada T."/>
            <person name="Watanabe K."/>
        </authorList>
    </citation>
    <scope>NUCLEOTIDE SEQUENCE [LARGE SCALE GENOMIC DNA]</scope>
</reference>
<keyword evidence="4" id="KW-0256">Endoplasmic reticulum</keyword>
<dbReference type="PROSITE" id="PS51751">
    <property type="entry name" value="EXPERA"/>
    <property type="match status" value="1"/>
</dbReference>
<feature type="transmembrane region" description="Helical" evidence="7">
    <location>
        <begin position="128"/>
        <end position="148"/>
    </location>
</feature>
<dbReference type="InterPro" id="IPR016964">
    <property type="entry name" value="Sigma2_recept"/>
</dbReference>
<name>A0AAV3P324_LITER</name>
<evidence type="ECO:0000256" key="1">
    <source>
        <dbReference type="ARBA" id="ARBA00004477"/>
    </source>
</evidence>
<dbReference type="EMBL" id="BAABME010000857">
    <property type="protein sequence ID" value="GAA0145975.1"/>
    <property type="molecule type" value="Genomic_DNA"/>
</dbReference>
<evidence type="ECO:0000313" key="10">
    <source>
        <dbReference type="Proteomes" id="UP001454036"/>
    </source>
</evidence>
<dbReference type="PANTHER" id="PTHR31204:SF1">
    <property type="entry name" value="SIGMA INTRACELLULAR RECEPTOR 2"/>
    <property type="match status" value="1"/>
</dbReference>
<sequence length="167" mass="18990">MGPWIKLVDAILFIFFLIITIAAPLIDFQTILPLDLYPTFLVDLKSWYAKEYGDFLVSEKPSFFVGIVWVEMFLQWPFAIASLYAIVMSKSWLNTTSLVYGGSCLSTMAAIMAEILGSERPSEKLQMMYFPFMVFAALALLRGLLPINSGKTVMISRRPILNRKKRT</sequence>